<keyword evidence="2" id="KW-1185">Reference proteome</keyword>
<organism evidence="1 2">
    <name type="scientific">Phytophthora fragariaefolia</name>
    <dbReference type="NCBI Taxonomy" id="1490495"/>
    <lineage>
        <taxon>Eukaryota</taxon>
        <taxon>Sar</taxon>
        <taxon>Stramenopiles</taxon>
        <taxon>Oomycota</taxon>
        <taxon>Peronosporomycetes</taxon>
        <taxon>Peronosporales</taxon>
        <taxon>Peronosporaceae</taxon>
        <taxon>Phytophthora</taxon>
    </lineage>
</organism>
<proteinExistence type="predicted"/>
<dbReference type="EMBL" id="BSXT01000406">
    <property type="protein sequence ID" value="GMF26610.1"/>
    <property type="molecule type" value="Genomic_DNA"/>
</dbReference>
<dbReference type="AlphaFoldDB" id="A0A9W6U119"/>
<gene>
    <name evidence="1" type="ORF">Pfra01_000507800</name>
</gene>
<accession>A0A9W6U119</accession>
<evidence type="ECO:0000313" key="1">
    <source>
        <dbReference type="EMBL" id="GMF26610.1"/>
    </source>
</evidence>
<comment type="caution">
    <text evidence="1">The sequence shown here is derived from an EMBL/GenBank/DDBJ whole genome shotgun (WGS) entry which is preliminary data.</text>
</comment>
<sequence>MSSAPAERYTILFPTLMTPLYNTLRAEDVAIEPDTATATWIAMAGHKTRVLRSPTEHRLVVSDNFYTRHTFAQAQLKITDGEMHLLGTVRINLVDKWKKVVMAAAVARLGAGERGTWEVVAAVDPEPAWEAKKKAHHNGQRRRAKAKRTQYEPATFHVERVGYIVYMDRKVIIFYTNDLKATPSALTLPSSSPEAVFCCHGTYPIQRWAEDRMLHRKVFMAPTVIAAYNFCMNAVDQVGQLRSTNPIRRR</sequence>
<dbReference type="OrthoDB" id="119168at2759"/>
<protein>
    <submittedName>
        <fullName evidence="1">Unnamed protein product</fullName>
    </submittedName>
</protein>
<dbReference type="Proteomes" id="UP001165121">
    <property type="component" value="Unassembled WGS sequence"/>
</dbReference>
<name>A0A9W6U119_9STRA</name>
<evidence type="ECO:0000313" key="2">
    <source>
        <dbReference type="Proteomes" id="UP001165121"/>
    </source>
</evidence>
<reference evidence="1" key="1">
    <citation type="submission" date="2023-04" db="EMBL/GenBank/DDBJ databases">
        <title>Phytophthora fragariaefolia NBRC 109709.</title>
        <authorList>
            <person name="Ichikawa N."/>
            <person name="Sato H."/>
            <person name="Tonouchi N."/>
        </authorList>
    </citation>
    <scope>NUCLEOTIDE SEQUENCE</scope>
    <source>
        <strain evidence="1">NBRC 109709</strain>
    </source>
</reference>